<dbReference type="SUPFAM" id="SSF53137">
    <property type="entry name" value="Translational machinery components"/>
    <property type="match status" value="1"/>
</dbReference>
<dbReference type="PANTHER" id="PTHR23410:SF12">
    <property type="entry name" value="LARGE RIBOSOMAL SUBUNIT PROTEIN UL18"/>
    <property type="match status" value="1"/>
</dbReference>
<evidence type="ECO:0000256" key="2">
    <source>
        <dbReference type="ARBA" id="ARBA00022980"/>
    </source>
</evidence>
<evidence type="ECO:0000256" key="3">
    <source>
        <dbReference type="ARBA" id="ARBA00023274"/>
    </source>
</evidence>
<sequence length="97" mass="11840">MGFVKAIKKKAYFKRYQMKFRRQRKGKTDHYARKQLHTQYRMTVGVTNRDIICQITYTRMEWIRYTKQFPGYDSESEEFNAEVHCKALSFIRILQTT</sequence>
<evidence type="ECO:0000256" key="1">
    <source>
        <dbReference type="ARBA" id="ARBA00007116"/>
    </source>
</evidence>
<name>A0AAW0HKL3_MYOGA</name>
<proteinExistence type="inferred from homology"/>
<organism evidence="4 5">
    <name type="scientific">Myodes glareolus</name>
    <name type="common">Bank vole</name>
    <name type="synonym">Clethrionomys glareolus</name>
    <dbReference type="NCBI Taxonomy" id="447135"/>
    <lineage>
        <taxon>Eukaryota</taxon>
        <taxon>Metazoa</taxon>
        <taxon>Chordata</taxon>
        <taxon>Craniata</taxon>
        <taxon>Vertebrata</taxon>
        <taxon>Euteleostomi</taxon>
        <taxon>Mammalia</taxon>
        <taxon>Eutheria</taxon>
        <taxon>Euarchontoglires</taxon>
        <taxon>Glires</taxon>
        <taxon>Rodentia</taxon>
        <taxon>Myomorpha</taxon>
        <taxon>Muroidea</taxon>
        <taxon>Cricetidae</taxon>
        <taxon>Arvicolinae</taxon>
        <taxon>Myodes</taxon>
    </lineage>
</organism>
<keyword evidence="2" id="KW-0689">Ribosomal protein</keyword>
<comment type="caution">
    <text evidence="4">The sequence shown here is derived from an EMBL/GenBank/DDBJ whole genome shotgun (WGS) entry which is preliminary data.</text>
</comment>
<dbReference type="InterPro" id="IPR005485">
    <property type="entry name" value="Rbsml_uL18_euk_arch"/>
</dbReference>
<evidence type="ECO:0000313" key="5">
    <source>
        <dbReference type="Proteomes" id="UP001488838"/>
    </source>
</evidence>
<reference evidence="4 5" key="1">
    <citation type="journal article" date="2023" name="bioRxiv">
        <title>Conserved and derived expression patterns and positive selection on dental genes reveal complex evolutionary context of ever-growing rodent molars.</title>
        <authorList>
            <person name="Calamari Z.T."/>
            <person name="Song A."/>
            <person name="Cohen E."/>
            <person name="Akter M."/>
            <person name="Roy R.D."/>
            <person name="Hallikas O."/>
            <person name="Christensen M.M."/>
            <person name="Li P."/>
            <person name="Marangoni P."/>
            <person name="Jernvall J."/>
            <person name="Klein O.D."/>
        </authorList>
    </citation>
    <scope>NUCLEOTIDE SEQUENCE [LARGE SCALE GENOMIC DNA]</scope>
    <source>
        <strain evidence="4">V071</strain>
    </source>
</reference>
<dbReference type="AlphaFoldDB" id="A0AAW0HKL3"/>
<dbReference type="EMBL" id="JBBHLL010000424">
    <property type="protein sequence ID" value="KAK7803335.1"/>
    <property type="molecule type" value="Genomic_DNA"/>
</dbReference>
<dbReference type="Proteomes" id="UP001488838">
    <property type="component" value="Unassembled WGS sequence"/>
</dbReference>
<dbReference type="PANTHER" id="PTHR23410">
    <property type="entry name" value="RIBOSOMAL PROTEIN L5-RELATED"/>
    <property type="match status" value="1"/>
</dbReference>
<keyword evidence="5" id="KW-1185">Reference proteome</keyword>
<dbReference type="Pfam" id="PF17144">
    <property type="entry name" value="Ribosomal_L5e"/>
    <property type="match status" value="1"/>
</dbReference>
<dbReference type="GO" id="GO:0006412">
    <property type="term" value="P:translation"/>
    <property type="evidence" value="ECO:0007669"/>
    <property type="project" value="InterPro"/>
</dbReference>
<comment type="similarity">
    <text evidence="1">Belongs to the universal ribosomal protein uL18 family.</text>
</comment>
<protein>
    <submittedName>
        <fullName evidence="4">Uncharacterized protein</fullName>
    </submittedName>
</protein>
<evidence type="ECO:0000313" key="4">
    <source>
        <dbReference type="EMBL" id="KAK7803335.1"/>
    </source>
</evidence>
<dbReference type="GO" id="GO:0008097">
    <property type="term" value="F:5S rRNA binding"/>
    <property type="evidence" value="ECO:0007669"/>
    <property type="project" value="InterPro"/>
</dbReference>
<dbReference type="GO" id="GO:0022625">
    <property type="term" value="C:cytosolic large ribosomal subunit"/>
    <property type="evidence" value="ECO:0007669"/>
    <property type="project" value="TreeGrafter"/>
</dbReference>
<dbReference type="GO" id="GO:0003735">
    <property type="term" value="F:structural constituent of ribosome"/>
    <property type="evidence" value="ECO:0007669"/>
    <property type="project" value="InterPro"/>
</dbReference>
<gene>
    <name evidence="4" type="ORF">U0070_024532</name>
</gene>
<accession>A0AAW0HKL3</accession>
<dbReference type="GO" id="GO:0000027">
    <property type="term" value="P:ribosomal large subunit assembly"/>
    <property type="evidence" value="ECO:0007669"/>
    <property type="project" value="TreeGrafter"/>
</dbReference>
<keyword evidence="3" id="KW-0687">Ribonucleoprotein</keyword>
<dbReference type="Gene3D" id="3.30.420.100">
    <property type="match status" value="1"/>
</dbReference>